<dbReference type="AlphaFoldDB" id="A0A1M6BS69"/>
<keyword evidence="2" id="KW-0732">Signal</keyword>
<evidence type="ECO:0000313" key="3">
    <source>
        <dbReference type="EMBL" id="SHI51546.1"/>
    </source>
</evidence>
<dbReference type="PANTHER" id="PTHR30203:SF24">
    <property type="entry name" value="BLR4935 PROTEIN"/>
    <property type="match status" value="1"/>
</dbReference>
<dbReference type="Proteomes" id="UP000184171">
    <property type="component" value="Unassembled WGS sequence"/>
</dbReference>
<dbReference type="GO" id="GO:0015562">
    <property type="term" value="F:efflux transmembrane transporter activity"/>
    <property type="evidence" value="ECO:0007669"/>
    <property type="project" value="InterPro"/>
</dbReference>
<gene>
    <name evidence="3" type="ORF">SAMN02745165_00281</name>
</gene>
<evidence type="ECO:0000256" key="1">
    <source>
        <dbReference type="ARBA" id="ARBA00007613"/>
    </source>
</evidence>
<proteinExistence type="inferred from homology"/>
<keyword evidence="4" id="KW-1185">Reference proteome</keyword>
<reference evidence="3 4" key="1">
    <citation type="submission" date="2016-11" db="EMBL/GenBank/DDBJ databases">
        <authorList>
            <person name="Jaros S."/>
            <person name="Januszkiewicz K."/>
            <person name="Wedrychowicz H."/>
        </authorList>
    </citation>
    <scope>NUCLEOTIDE SEQUENCE [LARGE SCALE GENOMIC DNA]</scope>
    <source>
        <strain evidence="3 4">DSM 5091</strain>
    </source>
</reference>
<dbReference type="STRING" id="1122189.SAMN02745165_00281"/>
<dbReference type="PANTHER" id="PTHR30203">
    <property type="entry name" value="OUTER MEMBRANE CATION EFFLUX PROTEIN"/>
    <property type="match status" value="1"/>
</dbReference>
<sequence>MQRTFFKALLLITVLAGMSSAALGAITPQLQQLLAEADNNPALTKRFAEIDVYQNKVVQAGALSDPVMSLSVLNFPIEDGSDDDHRVFYELRISQMFPFWGKLDARAKAAARKAQWYSGAFEDVRLQVRGQVKDAWFRLLFQQQAIELTKRNLKLIDDFIRLTETRYEVGTGLQQNVLKAHLQRSKQLDKLLEFEQLKEATSAELNSLAGRASHQSLEPDGRLVKSNLDLSLVELQQNVDSRRPMFTAYEALIEAFETNRTLAKLDDWPDFTLFAAYRYEPEEDDAGVVGISFNLPVRRERRAAAKAEADSALRQVIQERNDFGIKVDLAIHRALTRYQQSGKLAELYQSGIIPQADQTFQATLSAYQVDKVDFLDLLDSLMTLYSYQIDHIKAISDQQRSLAAIEAAAGLEIDLLPVYLNSEEG</sequence>
<dbReference type="InterPro" id="IPR003423">
    <property type="entry name" value="OMP_efflux"/>
</dbReference>
<dbReference type="OrthoDB" id="9769048at2"/>
<evidence type="ECO:0000313" key="4">
    <source>
        <dbReference type="Proteomes" id="UP000184171"/>
    </source>
</evidence>
<evidence type="ECO:0000256" key="2">
    <source>
        <dbReference type="SAM" id="SignalP"/>
    </source>
</evidence>
<dbReference type="Gene3D" id="1.20.1600.10">
    <property type="entry name" value="Outer membrane efflux proteins (OEP)"/>
    <property type="match status" value="1"/>
</dbReference>
<dbReference type="SUPFAM" id="SSF56954">
    <property type="entry name" value="Outer membrane efflux proteins (OEP)"/>
    <property type="match status" value="1"/>
</dbReference>
<feature type="chain" id="PRO_5012906538" evidence="2">
    <location>
        <begin position="25"/>
        <end position="425"/>
    </location>
</feature>
<feature type="signal peptide" evidence="2">
    <location>
        <begin position="1"/>
        <end position="24"/>
    </location>
</feature>
<comment type="similarity">
    <text evidence="1">Belongs to the outer membrane factor (OMF) (TC 1.B.17) family.</text>
</comment>
<dbReference type="RefSeq" id="WP_072904956.1">
    <property type="nucleotide sequence ID" value="NZ_FQZT01000001.1"/>
</dbReference>
<dbReference type="Pfam" id="PF02321">
    <property type="entry name" value="OEP"/>
    <property type="match status" value="1"/>
</dbReference>
<name>A0A1M6BS69_MALRU</name>
<organism evidence="3 4">
    <name type="scientific">Malonomonas rubra DSM 5091</name>
    <dbReference type="NCBI Taxonomy" id="1122189"/>
    <lineage>
        <taxon>Bacteria</taxon>
        <taxon>Pseudomonadati</taxon>
        <taxon>Thermodesulfobacteriota</taxon>
        <taxon>Desulfuromonadia</taxon>
        <taxon>Desulfuromonadales</taxon>
        <taxon>Geopsychrobacteraceae</taxon>
        <taxon>Malonomonas</taxon>
    </lineage>
</organism>
<dbReference type="InterPro" id="IPR010131">
    <property type="entry name" value="MdtP/NodT-like"/>
</dbReference>
<accession>A0A1M6BS69</accession>
<protein>
    <submittedName>
        <fullName evidence="3">Outer membrane protein TolC</fullName>
    </submittedName>
</protein>
<dbReference type="EMBL" id="FQZT01000001">
    <property type="protein sequence ID" value="SHI51546.1"/>
    <property type="molecule type" value="Genomic_DNA"/>
</dbReference>